<dbReference type="InterPro" id="IPR049449">
    <property type="entry name" value="TesB_ACOT8-like_N"/>
</dbReference>
<dbReference type="Pfam" id="PF13622">
    <property type="entry name" value="4HBT_3"/>
    <property type="match status" value="1"/>
</dbReference>
<dbReference type="Proteomes" id="UP001302429">
    <property type="component" value="Chromosome"/>
</dbReference>
<evidence type="ECO:0000259" key="1">
    <source>
        <dbReference type="Pfam" id="PF13622"/>
    </source>
</evidence>
<proteinExistence type="predicted"/>
<feature type="domain" description="Acyl-CoA thioesterase-like C-terminal" evidence="2">
    <location>
        <begin position="139"/>
        <end position="270"/>
    </location>
</feature>
<name>A0AA97F8J4_9SPHN</name>
<evidence type="ECO:0000313" key="4">
    <source>
        <dbReference type="Proteomes" id="UP001302429"/>
    </source>
</evidence>
<evidence type="ECO:0000313" key="3">
    <source>
        <dbReference type="EMBL" id="WOE76424.1"/>
    </source>
</evidence>
<reference evidence="3 4" key="1">
    <citation type="submission" date="2023-10" db="EMBL/GenBank/DDBJ databases">
        <title>Complete genome sequence of a Sphingomonadaceae bacterium.</title>
        <authorList>
            <person name="Yan C."/>
        </authorList>
    </citation>
    <scope>NUCLEOTIDE SEQUENCE [LARGE SCALE GENOMIC DNA]</scope>
    <source>
        <strain evidence="3 4">SCSIO 66989</strain>
    </source>
</reference>
<dbReference type="Pfam" id="PF20789">
    <property type="entry name" value="4HBT_3C"/>
    <property type="match status" value="1"/>
</dbReference>
<accession>A0AA97F8J4</accession>
<organism evidence="3 4">
    <name type="scientific">Alterisphingorhabdus coralli</name>
    <dbReference type="NCBI Taxonomy" id="3071408"/>
    <lineage>
        <taxon>Bacteria</taxon>
        <taxon>Pseudomonadati</taxon>
        <taxon>Pseudomonadota</taxon>
        <taxon>Alphaproteobacteria</taxon>
        <taxon>Sphingomonadales</taxon>
        <taxon>Sphingomonadaceae</taxon>
        <taxon>Alterisphingorhabdus (ex Yan et al. 2024)</taxon>
    </lineage>
</organism>
<feature type="domain" description="Acyl-CoA thioesterase-like N-terminal HotDog" evidence="1">
    <location>
        <begin position="40"/>
        <end position="112"/>
    </location>
</feature>
<sequence>MTQDKTGYALDKALALEPMSDGDSPTWRARVTTDYCNTPKAAFGGWINALAVHAVMQHADFRGTLQTMQTSFMGGVAEGDVVLTVSHLAKRARTDFWRVDMVQEGAVMVTVNLVSGLPRDSDLTIQIEKPDAPPIEDSQPLVPAPPLTPLWLGQYRQALAKGQPFSVNPSPESWLWIAESDDRPLDILGLVAMVDAPMPRTFFVANELLMGSTIQMQNHVTATAEQIAACGSDPILLRADSASIANSQYDQRVEAWSADGQLLMVSNQMATHR</sequence>
<evidence type="ECO:0000259" key="2">
    <source>
        <dbReference type="Pfam" id="PF20789"/>
    </source>
</evidence>
<dbReference type="SUPFAM" id="SSF54637">
    <property type="entry name" value="Thioesterase/thiol ester dehydrase-isomerase"/>
    <property type="match status" value="2"/>
</dbReference>
<dbReference type="AlphaFoldDB" id="A0AA97F8J4"/>
<dbReference type="Gene3D" id="2.40.160.210">
    <property type="entry name" value="Acyl-CoA thioesterase, double hotdog domain"/>
    <property type="match status" value="1"/>
</dbReference>
<dbReference type="InterPro" id="IPR042171">
    <property type="entry name" value="Acyl-CoA_hotdog"/>
</dbReference>
<keyword evidence="4" id="KW-1185">Reference proteome</keyword>
<dbReference type="EMBL" id="CP136594">
    <property type="protein sequence ID" value="WOE76424.1"/>
    <property type="molecule type" value="Genomic_DNA"/>
</dbReference>
<dbReference type="RefSeq" id="WP_317084111.1">
    <property type="nucleotide sequence ID" value="NZ_CP136594.1"/>
</dbReference>
<dbReference type="InterPro" id="IPR049450">
    <property type="entry name" value="ACOT8-like_C"/>
</dbReference>
<gene>
    <name evidence="3" type="ORF">RB602_06845</name>
</gene>
<protein>
    <submittedName>
        <fullName evidence="3">Thioesterase family protein</fullName>
    </submittedName>
</protein>
<dbReference type="KEGG" id="acoa:RB602_06845"/>
<dbReference type="InterPro" id="IPR029069">
    <property type="entry name" value="HotDog_dom_sf"/>
</dbReference>